<keyword evidence="4" id="KW-1185">Reference proteome</keyword>
<keyword evidence="1 3" id="KW-0378">Hydrolase</keyword>
<proteinExistence type="predicted"/>
<evidence type="ECO:0000259" key="2">
    <source>
        <dbReference type="Pfam" id="PF00561"/>
    </source>
</evidence>
<dbReference type="InterPro" id="IPR029058">
    <property type="entry name" value="AB_hydrolase_fold"/>
</dbReference>
<dbReference type="Proteomes" id="UP001596395">
    <property type="component" value="Unassembled WGS sequence"/>
</dbReference>
<dbReference type="SUPFAM" id="SSF53474">
    <property type="entry name" value="alpha/beta-Hydrolases"/>
    <property type="match status" value="1"/>
</dbReference>
<evidence type="ECO:0000313" key="4">
    <source>
        <dbReference type="Proteomes" id="UP001596395"/>
    </source>
</evidence>
<evidence type="ECO:0000313" key="3">
    <source>
        <dbReference type="EMBL" id="MFC6954865.1"/>
    </source>
</evidence>
<dbReference type="Gene3D" id="3.40.50.1820">
    <property type="entry name" value="alpha/beta hydrolase"/>
    <property type="match status" value="1"/>
</dbReference>
<protein>
    <submittedName>
        <fullName evidence="3">Alpha/beta fold hydrolase</fullName>
    </submittedName>
</protein>
<dbReference type="InterPro" id="IPR000073">
    <property type="entry name" value="AB_hydrolase_1"/>
</dbReference>
<gene>
    <name evidence="3" type="ORF">ACFQGB_18510</name>
</gene>
<name>A0ABD5VH60_9EURY</name>
<dbReference type="PANTHER" id="PTHR43798:SF31">
    <property type="entry name" value="AB HYDROLASE SUPERFAMILY PROTEIN YCLE"/>
    <property type="match status" value="1"/>
</dbReference>
<reference evidence="3 4" key="1">
    <citation type="journal article" date="2019" name="Int. J. Syst. Evol. Microbiol.">
        <title>The Global Catalogue of Microorganisms (GCM) 10K type strain sequencing project: providing services to taxonomists for standard genome sequencing and annotation.</title>
        <authorList>
            <consortium name="The Broad Institute Genomics Platform"/>
            <consortium name="The Broad Institute Genome Sequencing Center for Infectious Disease"/>
            <person name="Wu L."/>
            <person name="Ma J."/>
        </authorList>
    </citation>
    <scope>NUCLEOTIDE SEQUENCE [LARGE SCALE GENOMIC DNA]</scope>
    <source>
        <strain evidence="3 4">GX26</strain>
    </source>
</reference>
<organism evidence="3 4">
    <name type="scientific">Halorubellus litoreus</name>
    <dbReference type="NCBI Taxonomy" id="755308"/>
    <lineage>
        <taxon>Archaea</taxon>
        <taxon>Methanobacteriati</taxon>
        <taxon>Methanobacteriota</taxon>
        <taxon>Stenosarchaea group</taxon>
        <taxon>Halobacteria</taxon>
        <taxon>Halobacteriales</taxon>
        <taxon>Halorubellaceae</taxon>
        <taxon>Halorubellus</taxon>
    </lineage>
</organism>
<dbReference type="Pfam" id="PF00561">
    <property type="entry name" value="Abhydrolase_1"/>
    <property type="match status" value="1"/>
</dbReference>
<comment type="caution">
    <text evidence="3">The sequence shown here is derived from an EMBL/GenBank/DDBJ whole genome shotgun (WGS) entry which is preliminary data.</text>
</comment>
<accession>A0ABD5VH60</accession>
<evidence type="ECO:0000256" key="1">
    <source>
        <dbReference type="ARBA" id="ARBA00022801"/>
    </source>
</evidence>
<feature type="domain" description="AB hydrolase-1" evidence="2">
    <location>
        <begin position="20"/>
        <end position="122"/>
    </location>
</feature>
<dbReference type="RefSeq" id="WP_336351808.1">
    <property type="nucleotide sequence ID" value="NZ_JAZAQL010000004.1"/>
</dbReference>
<dbReference type="AlphaFoldDB" id="A0ABD5VH60"/>
<dbReference type="GO" id="GO:0016787">
    <property type="term" value="F:hydrolase activity"/>
    <property type="evidence" value="ECO:0007669"/>
    <property type="project" value="UniProtKB-KW"/>
</dbReference>
<dbReference type="PANTHER" id="PTHR43798">
    <property type="entry name" value="MONOACYLGLYCEROL LIPASE"/>
    <property type="match status" value="1"/>
</dbReference>
<dbReference type="EMBL" id="JBHSXN010000004">
    <property type="protein sequence ID" value="MFC6954865.1"/>
    <property type="molecule type" value="Genomic_DNA"/>
</dbReference>
<dbReference type="InterPro" id="IPR050266">
    <property type="entry name" value="AB_hydrolase_sf"/>
</dbReference>
<dbReference type="PRINTS" id="PR00111">
    <property type="entry name" value="ABHYDROLASE"/>
</dbReference>
<sequence length="274" mass="31027">MSSVEINGVSTYYEEYGDGPPLVVLHGATSDHQLWAEQLQPLTDSLRVIVYDLRGHGQSEGSTHKRYTIERYADDLAAFIDTLGLERPTVCGLSTGGMIGYQFAANYPEQLSALATVGAPTPQTFTLGERLTRVDVAKLLTPIMGNDRLMRTIDWVWEQLFRDSTTVDMDDLEEIRDSHACDAPEMQASEREKVMRGVQSYIGSQLEWDRIDVPVLAMYGENEPFIDRHTEYLDSVLEECRVREIPDATHNSHVDNPEFIIEELQEFHSGFDNH</sequence>